<name>A0A6A5GRU2_CAERE</name>
<reference evidence="4 5" key="1">
    <citation type="submission" date="2019-12" db="EMBL/GenBank/DDBJ databases">
        <title>Chromosome-level assembly of the Caenorhabditis remanei genome.</title>
        <authorList>
            <person name="Teterina A.A."/>
            <person name="Willis J.H."/>
            <person name="Phillips P.C."/>
        </authorList>
    </citation>
    <scope>NUCLEOTIDE SEQUENCE [LARGE SCALE GENOMIC DNA]</scope>
    <source>
        <strain evidence="4 5">PX506</strain>
        <tissue evidence="4">Whole organism</tissue>
    </source>
</reference>
<dbReference type="InterPro" id="IPR011508">
    <property type="entry name" value="RSD-2_N"/>
</dbReference>
<keyword evidence="2" id="KW-0472">Membrane</keyword>
<feature type="transmembrane region" description="Helical" evidence="2">
    <location>
        <begin position="553"/>
        <end position="569"/>
    </location>
</feature>
<accession>A0A6A5GRU2</accession>
<sequence length="616" mass="69909">MKNPFIFKVTKVHELLESEDGESFLNDLNEFDERTPAETDDEVVDNNQREIELPHAHMNENTESSARSESLTSYNRETLLSSSVEEPPKQEITENVLIDANNDASNENLTSSSIEETGLSSSSSMSLLNCQSIDLSAQKSDGSGETSPEKVPFQEDRFEMVQDKIREDSCVQSDSSSMDYPATEASSLGKDVRDSKPKPFSFGRMPTISSEKGQTTSSFGVNEVQKNDIEYCVIVLDNKNGAVIGFETNLLKLMTIVMEETDLERYGTLRFISEREENGKVYPKLGTVRFTEPVDSVIVNDATSIPARVMFSSNQKHGSYNKTVAFSDSYGLVRIPESNASLKHMAVYNTFIQLCQIEDKLKPIFISVGPLKQDENDPKQEFIESMYNYEDKMFTEPRNHGTSSENFFQVLSLLYRRMVLSGENETPIHMQHPLSCWGRNFLQSEVFPSAGERISMMWHLILLLYDALCLKVIGGSVSLLVTLYLVLSKIPAEFMVYISACFAFISVILNICFRPNPLLMINRAGYFLGLEIFWVSYPFLVPAVPFLRQDRCILIAVIALMWLLEYKTLTVRNRFKVVYAMRRDLAKSAEERDIEPTDREAYAVSKNSDDKKKQRH</sequence>
<evidence type="ECO:0000313" key="4">
    <source>
        <dbReference type="EMBL" id="KAF1758120.1"/>
    </source>
</evidence>
<feature type="region of interest" description="Disordered" evidence="1">
    <location>
        <begin position="169"/>
        <end position="196"/>
    </location>
</feature>
<protein>
    <recommendedName>
        <fullName evidence="3">RSD-2 N-terminal domain-containing protein</fullName>
    </recommendedName>
</protein>
<feature type="transmembrane region" description="Helical" evidence="2">
    <location>
        <begin position="525"/>
        <end position="547"/>
    </location>
</feature>
<dbReference type="Proteomes" id="UP000483820">
    <property type="component" value="Chromosome IV"/>
</dbReference>
<dbReference type="AlphaFoldDB" id="A0A6A5GRU2"/>
<dbReference type="RefSeq" id="XP_053585128.1">
    <property type="nucleotide sequence ID" value="XM_053730356.1"/>
</dbReference>
<evidence type="ECO:0000256" key="1">
    <source>
        <dbReference type="SAM" id="MobiDB-lite"/>
    </source>
</evidence>
<dbReference type="Pfam" id="PF07547">
    <property type="entry name" value="RSD-2"/>
    <property type="match status" value="1"/>
</dbReference>
<feature type="region of interest" description="Disordered" evidence="1">
    <location>
        <begin position="136"/>
        <end position="155"/>
    </location>
</feature>
<feature type="region of interest" description="Disordered" evidence="1">
    <location>
        <begin position="98"/>
        <end position="117"/>
    </location>
</feature>
<evidence type="ECO:0000313" key="5">
    <source>
        <dbReference type="Proteomes" id="UP000483820"/>
    </source>
</evidence>
<dbReference type="EMBL" id="WUAV01000004">
    <property type="protein sequence ID" value="KAF1758120.1"/>
    <property type="molecule type" value="Genomic_DNA"/>
</dbReference>
<evidence type="ECO:0000259" key="3">
    <source>
        <dbReference type="Pfam" id="PF07547"/>
    </source>
</evidence>
<feature type="compositionally biased region" description="Polar residues" evidence="1">
    <location>
        <begin position="136"/>
        <end position="146"/>
    </location>
</feature>
<dbReference type="CTD" id="9828871"/>
<dbReference type="KEGG" id="crq:GCK72_014578"/>
<comment type="caution">
    <text evidence="4">The sequence shown here is derived from an EMBL/GenBank/DDBJ whole genome shotgun (WGS) entry which is preliminary data.</text>
</comment>
<feature type="transmembrane region" description="Helical" evidence="2">
    <location>
        <begin position="463"/>
        <end position="488"/>
    </location>
</feature>
<keyword evidence="2" id="KW-0812">Transmembrane</keyword>
<feature type="domain" description="RSD-2 N-terminal" evidence="3">
    <location>
        <begin position="311"/>
        <end position="392"/>
    </location>
</feature>
<feature type="compositionally biased region" description="Polar residues" evidence="1">
    <location>
        <begin position="61"/>
        <end position="72"/>
    </location>
</feature>
<evidence type="ECO:0000256" key="2">
    <source>
        <dbReference type="SAM" id="Phobius"/>
    </source>
</evidence>
<feature type="region of interest" description="Disordered" evidence="1">
    <location>
        <begin position="52"/>
        <end position="72"/>
    </location>
</feature>
<dbReference type="GeneID" id="9828871"/>
<gene>
    <name evidence="4" type="ORF">GCK72_014578</name>
</gene>
<keyword evidence="2" id="KW-1133">Transmembrane helix</keyword>
<proteinExistence type="predicted"/>
<feature type="transmembrane region" description="Helical" evidence="2">
    <location>
        <begin position="494"/>
        <end position="513"/>
    </location>
</feature>
<organism evidence="4 5">
    <name type="scientific">Caenorhabditis remanei</name>
    <name type="common">Caenorhabditis vulgaris</name>
    <dbReference type="NCBI Taxonomy" id="31234"/>
    <lineage>
        <taxon>Eukaryota</taxon>
        <taxon>Metazoa</taxon>
        <taxon>Ecdysozoa</taxon>
        <taxon>Nematoda</taxon>
        <taxon>Chromadorea</taxon>
        <taxon>Rhabditida</taxon>
        <taxon>Rhabditina</taxon>
        <taxon>Rhabditomorpha</taxon>
        <taxon>Rhabditoidea</taxon>
        <taxon>Rhabditidae</taxon>
        <taxon>Peloderinae</taxon>
        <taxon>Caenorhabditis</taxon>
    </lineage>
</organism>
<feature type="region of interest" description="Disordered" evidence="1">
    <location>
        <begin position="587"/>
        <end position="616"/>
    </location>
</feature>